<keyword evidence="5" id="KW-0645">Protease</keyword>
<keyword evidence="6 13" id="KW-0812">Transmembrane</keyword>
<protein>
    <submittedName>
        <fullName evidence="16">Penicillin-binding protein 2</fullName>
    </submittedName>
</protein>
<dbReference type="PANTHER" id="PTHR30627">
    <property type="entry name" value="PEPTIDOGLYCAN D,D-TRANSPEPTIDASE"/>
    <property type="match status" value="1"/>
</dbReference>
<dbReference type="Gene3D" id="3.40.710.10">
    <property type="entry name" value="DD-peptidase/beta-lactamase superfamily"/>
    <property type="match status" value="1"/>
</dbReference>
<proteinExistence type="predicted"/>
<dbReference type="EMBL" id="MGFG01000032">
    <property type="protein sequence ID" value="OGM00372.1"/>
    <property type="molecule type" value="Genomic_DNA"/>
</dbReference>
<accession>A0A1F7WC45</accession>
<evidence type="ECO:0000256" key="7">
    <source>
        <dbReference type="ARBA" id="ARBA00022801"/>
    </source>
</evidence>
<dbReference type="GO" id="GO:0009252">
    <property type="term" value="P:peptidoglycan biosynthetic process"/>
    <property type="evidence" value="ECO:0007669"/>
    <property type="project" value="UniProtKB-KW"/>
</dbReference>
<feature type="domain" description="Penicillin-binding protein transpeptidase" evidence="14">
    <location>
        <begin position="321"/>
        <end position="647"/>
    </location>
</feature>
<evidence type="ECO:0000256" key="12">
    <source>
        <dbReference type="ARBA" id="ARBA00023316"/>
    </source>
</evidence>
<keyword evidence="11 13" id="KW-0472">Membrane</keyword>
<dbReference type="GO" id="GO:0071555">
    <property type="term" value="P:cell wall organization"/>
    <property type="evidence" value="ECO:0007669"/>
    <property type="project" value="UniProtKB-KW"/>
</dbReference>
<dbReference type="GO" id="GO:0008658">
    <property type="term" value="F:penicillin binding"/>
    <property type="evidence" value="ECO:0007669"/>
    <property type="project" value="InterPro"/>
</dbReference>
<dbReference type="GO" id="GO:0071972">
    <property type="term" value="F:peptidoglycan L,D-transpeptidase activity"/>
    <property type="evidence" value="ECO:0007669"/>
    <property type="project" value="TreeGrafter"/>
</dbReference>
<dbReference type="SUPFAM" id="SSF56519">
    <property type="entry name" value="Penicillin binding protein dimerisation domain"/>
    <property type="match status" value="1"/>
</dbReference>
<comment type="subcellular location">
    <subcellularLocation>
        <location evidence="2">Cell membrane</location>
    </subcellularLocation>
    <subcellularLocation>
        <location evidence="1">Membrane</location>
        <topology evidence="1">Single-pass membrane protein</topology>
    </subcellularLocation>
</comment>
<evidence type="ECO:0000256" key="13">
    <source>
        <dbReference type="SAM" id="Phobius"/>
    </source>
</evidence>
<sequence>MKLDENSIPDDISAFPISLNEKIGSVITDEGLIFVDDTLADWGGRSAPENEKNRRIGTSVGTDKLLPIWLILLVGLIVVLIRCGQIQIIKRAQFAALAEGNRSRIERIPAERGVVFDRNDLILVQNMPKFTATVIPSDLPTNEADRRLVLGRLAEIVELTPRDIEEKLIYANSLDSVAVPIAEDINHEQAILVEIMSSRWMGVQLLRGTKREYPQATEISSMSHIIGFESGVTAEDVESGDFLPTDRIGRTGLERSYETELRGKYGRRRVEVDALGHRKTTIAEEPGSAGQNLILTIDTELQQAAQNALQQELETAGLNRGSVVIMRPHNGEMLALVSWPAYDNNQFASGISSEDYAVLSEDIDAPLFSRAIGASLPSGSVFKPVLAAAALTEKIVTPQTTFLSVGGFYVGQWFFPDWKAGGHGSTNLAKALSESVNTYFYIIGGGYEGGEGLGPERITKYARLFGFGSKTGIDLPSEGAGFLPSEEWKLETKGEQWFIGDTYHLSIGQGDLLVTPLQVAVMTATFANGGDLVHPHVVRALISGDGQRQNLTPEPIARQVVPSEHIAAVRQGMRDSVLYGSSRGLSLLPVSAAGKTGTAQWSSQHDNHAWFTAFAPYDQPEVVVTVMIEEGGEGSRTAVPVARKILESFFAGRQE</sequence>
<evidence type="ECO:0000256" key="3">
    <source>
        <dbReference type="ARBA" id="ARBA00022475"/>
    </source>
</evidence>
<name>A0A1F7WC45_9BACT</name>
<dbReference type="InterPro" id="IPR036138">
    <property type="entry name" value="PBP_dimer_sf"/>
</dbReference>
<dbReference type="GO" id="GO:0006508">
    <property type="term" value="P:proteolysis"/>
    <property type="evidence" value="ECO:0007669"/>
    <property type="project" value="UniProtKB-KW"/>
</dbReference>
<keyword evidence="3" id="KW-1003">Cell membrane</keyword>
<dbReference type="PANTHER" id="PTHR30627:SF2">
    <property type="entry name" value="PEPTIDOGLYCAN D,D-TRANSPEPTIDASE MRDA"/>
    <property type="match status" value="1"/>
</dbReference>
<organism evidence="16 17">
    <name type="scientific">Candidatus Uhrbacteria bacterium RIFOXYC2_FULL_47_19</name>
    <dbReference type="NCBI Taxonomy" id="1802424"/>
    <lineage>
        <taxon>Bacteria</taxon>
        <taxon>Candidatus Uhriibacteriota</taxon>
    </lineage>
</organism>
<dbReference type="NCBIfam" id="TIGR03423">
    <property type="entry name" value="pbp2_mrdA"/>
    <property type="match status" value="1"/>
</dbReference>
<keyword evidence="4" id="KW-0997">Cell inner membrane</keyword>
<dbReference type="InterPro" id="IPR050515">
    <property type="entry name" value="Beta-lactam/transpept"/>
</dbReference>
<dbReference type="Pfam" id="PF03717">
    <property type="entry name" value="PBP_dimer"/>
    <property type="match status" value="1"/>
</dbReference>
<evidence type="ECO:0000256" key="4">
    <source>
        <dbReference type="ARBA" id="ARBA00022519"/>
    </source>
</evidence>
<gene>
    <name evidence="16" type="ORF">A2480_03925</name>
</gene>
<dbReference type="STRING" id="1802424.A2480_03925"/>
<evidence type="ECO:0000256" key="8">
    <source>
        <dbReference type="ARBA" id="ARBA00022960"/>
    </source>
</evidence>
<evidence type="ECO:0000256" key="5">
    <source>
        <dbReference type="ARBA" id="ARBA00022670"/>
    </source>
</evidence>
<keyword evidence="12" id="KW-0961">Cell wall biogenesis/degradation</keyword>
<dbReference type="Proteomes" id="UP000176988">
    <property type="component" value="Unassembled WGS sequence"/>
</dbReference>
<evidence type="ECO:0000256" key="2">
    <source>
        <dbReference type="ARBA" id="ARBA00004236"/>
    </source>
</evidence>
<comment type="caution">
    <text evidence="16">The sequence shown here is derived from an EMBL/GenBank/DDBJ whole genome shotgun (WGS) entry which is preliminary data.</text>
</comment>
<evidence type="ECO:0000256" key="11">
    <source>
        <dbReference type="ARBA" id="ARBA00023136"/>
    </source>
</evidence>
<dbReference type="GO" id="GO:0005886">
    <property type="term" value="C:plasma membrane"/>
    <property type="evidence" value="ECO:0007669"/>
    <property type="project" value="UniProtKB-SubCell"/>
</dbReference>
<dbReference type="InterPro" id="IPR005311">
    <property type="entry name" value="PBP_dimer"/>
</dbReference>
<evidence type="ECO:0000313" key="16">
    <source>
        <dbReference type="EMBL" id="OGM00372.1"/>
    </source>
</evidence>
<feature type="domain" description="Penicillin-binding protein dimerisation" evidence="15">
    <location>
        <begin position="108"/>
        <end position="281"/>
    </location>
</feature>
<dbReference type="AlphaFoldDB" id="A0A1F7WC45"/>
<evidence type="ECO:0000256" key="10">
    <source>
        <dbReference type="ARBA" id="ARBA00022989"/>
    </source>
</evidence>
<dbReference type="Gene3D" id="3.90.1310.10">
    <property type="entry name" value="Penicillin-binding protein 2a (Domain 2)"/>
    <property type="match status" value="1"/>
</dbReference>
<evidence type="ECO:0000256" key="1">
    <source>
        <dbReference type="ARBA" id="ARBA00004167"/>
    </source>
</evidence>
<reference evidence="16 17" key="1">
    <citation type="journal article" date="2016" name="Nat. Commun.">
        <title>Thousands of microbial genomes shed light on interconnected biogeochemical processes in an aquifer system.</title>
        <authorList>
            <person name="Anantharaman K."/>
            <person name="Brown C.T."/>
            <person name="Hug L.A."/>
            <person name="Sharon I."/>
            <person name="Castelle C.J."/>
            <person name="Probst A.J."/>
            <person name="Thomas B.C."/>
            <person name="Singh A."/>
            <person name="Wilkins M.J."/>
            <person name="Karaoz U."/>
            <person name="Brodie E.L."/>
            <person name="Williams K.H."/>
            <person name="Hubbard S.S."/>
            <person name="Banfield J.F."/>
        </authorList>
    </citation>
    <scope>NUCLEOTIDE SEQUENCE [LARGE SCALE GENOMIC DNA]</scope>
</reference>
<evidence type="ECO:0000259" key="15">
    <source>
        <dbReference type="Pfam" id="PF03717"/>
    </source>
</evidence>
<evidence type="ECO:0000313" key="17">
    <source>
        <dbReference type="Proteomes" id="UP000176988"/>
    </source>
</evidence>
<evidence type="ECO:0000256" key="9">
    <source>
        <dbReference type="ARBA" id="ARBA00022984"/>
    </source>
</evidence>
<dbReference type="InterPro" id="IPR001460">
    <property type="entry name" value="PCN-bd_Tpept"/>
</dbReference>
<dbReference type="GO" id="GO:0009002">
    <property type="term" value="F:serine-type D-Ala-D-Ala carboxypeptidase activity"/>
    <property type="evidence" value="ECO:0007669"/>
    <property type="project" value="InterPro"/>
</dbReference>
<keyword evidence="9" id="KW-0573">Peptidoglycan synthesis</keyword>
<dbReference type="SUPFAM" id="SSF56601">
    <property type="entry name" value="beta-lactamase/transpeptidase-like"/>
    <property type="match status" value="1"/>
</dbReference>
<dbReference type="InterPro" id="IPR017790">
    <property type="entry name" value="Penicillin-binding_protein_2"/>
</dbReference>
<evidence type="ECO:0000259" key="14">
    <source>
        <dbReference type="Pfam" id="PF00905"/>
    </source>
</evidence>
<dbReference type="Pfam" id="PF00905">
    <property type="entry name" value="Transpeptidase"/>
    <property type="match status" value="1"/>
</dbReference>
<dbReference type="InterPro" id="IPR012338">
    <property type="entry name" value="Beta-lactam/transpept-like"/>
</dbReference>
<dbReference type="GO" id="GO:0008360">
    <property type="term" value="P:regulation of cell shape"/>
    <property type="evidence" value="ECO:0007669"/>
    <property type="project" value="UniProtKB-KW"/>
</dbReference>
<evidence type="ECO:0000256" key="6">
    <source>
        <dbReference type="ARBA" id="ARBA00022692"/>
    </source>
</evidence>
<keyword evidence="10 13" id="KW-1133">Transmembrane helix</keyword>
<keyword evidence="8" id="KW-0133">Cell shape</keyword>
<feature type="transmembrane region" description="Helical" evidence="13">
    <location>
        <begin position="66"/>
        <end position="84"/>
    </location>
</feature>
<keyword evidence="7" id="KW-0378">Hydrolase</keyword>